<evidence type="ECO:0000256" key="1">
    <source>
        <dbReference type="SAM" id="MobiDB-lite"/>
    </source>
</evidence>
<reference evidence="3 4" key="1">
    <citation type="journal article" date="2022" name="Nat. Plants">
        <title>Genomes of leafy and leafless Platanthera orchids illuminate the evolution of mycoheterotrophy.</title>
        <authorList>
            <person name="Li M.H."/>
            <person name="Liu K.W."/>
            <person name="Li Z."/>
            <person name="Lu H.C."/>
            <person name="Ye Q.L."/>
            <person name="Zhang D."/>
            <person name="Wang J.Y."/>
            <person name="Li Y.F."/>
            <person name="Zhong Z.M."/>
            <person name="Liu X."/>
            <person name="Yu X."/>
            <person name="Liu D.K."/>
            <person name="Tu X.D."/>
            <person name="Liu B."/>
            <person name="Hao Y."/>
            <person name="Liao X.Y."/>
            <person name="Jiang Y.T."/>
            <person name="Sun W.H."/>
            <person name="Chen J."/>
            <person name="Chen Y.Q."/>
            <person name="Ai Y."/>
            <person name="Zhai J.W."/>
            <person name="Wu S.S."/>
            <person name="Zhou Z."/>
            <person name="Hsiao Y.Y."/>
            <person name="Wu W.L."/>
            <person name="Chen Y.Y."/>
            <person name="Lin Y.F."/>
            <person name="Hsu J.L."/>
            <person name="Li C.Y."/>
            <person name="Wang Z.W."/>
            <person name="Zhao X."/>
            <person name="Zhong W.Y."/>
            <person name="Ma X.K."/>
            <person name="Ma L."/>
            <person name="Huang J."/>
            <person name="Chen G.Z."/>
            <person name="Huang M.Z."/>
            <person name="Huang L."/>
            <person name="Peng D.H."/>
            <person name="Luo Y.B."/>
            <person name="Zou S.Q."/>
            <person name="Chen S.P."/>
            <person name="Lan S."/>
            <person name="Tsai W.C."/>
            <person name="Van de Peer Y."/>
            <person name="Liu Z.J."/>
        </authorList>
    </citation>
    <scope>NUCLEOTIDE SEQUENCE [LARGE SCALE GENOMIC DNA]</scope>
    <source>
        <strain evidence="3">Lor287</strain>
    </source>
</reference>
<dbReference type="Pfam" id="PF07727">
    <property type="entry name" value="RVT_2"/>
    <property type="match status" value="1"/>
</dbReference>
<keyword evidence="4" id="KW-1185">Reference proteome</keyword>
<proteinExistence type="predicted"/>
<dbReference type="AlphaFoldDB" id="A0AAP0G310"/>
<name>A0AAP0G310_9ASPA</name>
<feature type="region of interest" description="Disordered" evidence="1">
    <location>
        <begin position="1"/>
        <end position="24"/>
    </location>
</feature>
<protein>
    <recommendedName>
        <fullName evidence="2">Reverse transcriptase Ty1/copia-type domain-containing protein</fullName>
    </recommendedName>
</protein>
<sequence>MLPLEPSVPVSRPLLSSDSALPPSASSDLDLLIALRKGVRQCTKHLIDDVVSYAQLSLDSKRFALAISSTVIPATYQEPLVISQWKAAMDEEINILTERGTWTLGRPPLGIDMVGCRWVFVVKYLLDGTVDRYKARLVAKGFAQTYGVDFFDTFFLVSLINTIRVLFFVVVNRDWEMSQVDVKNVFLYDDLQEEVYMEQPPGYVAQGSLRCASFGRQFMV</sequence>
<dbReference type="EMBL" id="JBBWWQ010000011">
    <property type="protein sequence ID" value="KAK8935104.1"/>
    <property type="molecule type" value="Genomic_DNA"/>
</dbReference>
<dbReference type="InterPro" id="IPR013103">
    <property type="entry name" value="RVT_2"/>
</dbReference>
<gene>
    <name evidence="3" type="ORF">KSP39_PZI012899</name>
</gene>
<comment type="caution">
    <text evidence="3">The sequence shown here is derived from an EMBL/GenBank/DDBJ whole genome shotgun (WGS) entry which is preliminary data.</text>
</comment>
<evidence type="ECO:0000259" key="2">
    <source>
        <dbReference type="Pfam" id="PF07727"/>
    </source>
</evidence>
<evidence type="ECO:0000313" key="3">
    <source>
        <dbReference type="EMBL" id="KAK8935104.1"/>
    </source>
</evidence>
<evidence type="ECO:0000313" key="4">
    <source>
        <dbReference type="Proteomes" id="UP001418222"/>
    </source>
</evidence>
<dbReference type="Proteomes" id="UP001418222">
    <property type="component" value="Unassembled WGS sequence"/>
</dbReference>
<feature type="domain" description="Reverse transcriptase Ty1/copia-type" evidence="2">
    <location>
        <begin position="101"/>
        <end position="206"/>
    </location>
</feature>
<accession>A0AAP0G310</accession>
<organism evidence="3 4">
    <name type="scientific">Platanthera zijinensis</name>
    <dbReference type="NCBI Taxonomy" id="2320716"/>
    <lineage>
        <taxon>Eukaryota</taxon>
        <taxon>Viridiplantae</taxon>
        <taxon>Streptophyta</taxon>
        <taxon>Embryophyta</taxon>
        <taxon>Tracheophyta</taxon>
        <taxon>Spermatophyta</taxon>
        <taxon>Magnoliopsida</taxon>
        <taxon>Liliopsida</taxon>
        <taxon>Asparagales</taxon>
        <taxon>Orchidaceae</taxon>
        <taxon>Orchidoideae</taxon>
        <taxon>Orchideae</taxon>
        <taxon>Orchidinae</taxon>
        <taxon>Platanthera</taxon>
    </lineage>
</organism>